<dbReference type="InterPro" id="IPR017853">
    <property type="entry name" value="GH"/>
</dbReference>
<dbReference type="EMBL" id="BDGJ01000023">
    <property type="protein sequence ID" value="GAW91654.1"/>
    <property type="molecule type" value="Genomic_DNA"/>
</dbReference>
<evidence type="ECO:0000256" key="4">
    <source>
        <dbReference type="PROSITE-ProRule" id="PRU01100"/>
    </source>
</evidence>
<feature type="domain" description="GH26" evidence="5">
    <location>
        <begin position="1"/>
        <end position="186"/>
    </location>
</feature>
<organism evidence="6 7">
    <name type="scientific">Calderihabitans maritimus</name>
    <dbReference type="NCBI Taxonomy" id="1246530"/>
    <lineage>
        <taxon>Bacteria</taxon>
        <taxon>Bacillati</taxon>
        <taxon>Bacillota</taxon>
        <taxon>Clostridia</taxon>
        <taxon>Neomoorellales</taxon>
        <taxon>Calderihabitantaceae</taxon>
        <taxon>Calderihabitans</taxon>
    </lineage>
</organism>
<accession>A0A1Z5HQ67</accession>
<dbReference type="PANTHER" id="PTHR40079">
    <property type="entry name" value="MANNAN ENDO-1,4-BETA-MANNOSIDASE E-RELATED"/>
    <property type="match status" value="1"/>
</dbReference>
<evidence type="ECO:0000313" key="7">
    <source>
        <dbReference type="Proteomes" id="UP000197032"/>
    </source>
</evidence>
<dbReference type="SUPFAM" id="SSF51445">
    <property type="entry name" value="(Trans)glycosidases"/>
    <property type="match status" value="1"/>
</dbReference>
<dbReference type="InterPro" id="IPR022790">
    <property type="entry name" value="GH26_dom"/>
</dbReference>
<dbReference type="Proteomes" id="UP000197032">
    <property type="component" value="Unassembled WGS sequence"/>
</dbReference>
<evidence type="ECO:0000313" key="6">
    <source>
        <dbReference type="EMBL" id="GAW91654.1"/>
    </source>
</evidence>
<keyword evidence="7" id="KW-1185">Reference proteome</keyword>
<name>A0A1Z5HQ67_9FIRM</name>
<dbReference type="GO" id="GO:0016985">
    <property type="term" value="F:mannan endo-1,4-beta-mannosidase activity"/>
    <property type="evidence" value="ECO:0007669"/>
    <property type="project" value="InterPro"/>
</dbReference>
<dbReference type="AlphaFoldDB" id="A0A1Z5HQ67"/>
<dbReference type="GO" id="GO:0006080">
    <property type="term" value="P:substituted mannan metabolic process"/>
    <property type="evidence" value="ECO:0007669"/>
    <property type="project" value="InterPro"/>
</dbReference>
<evidence type="ECO:0000259" key="5">
    <source>
        <dbReference type="PROSITE" id="PS51764"/>
    </source>
</evidence>
<dbReference type="Pfam" id="PF02156">
    <property type="entry name" value="Glyco_hydro_26"/>
    <property type="match status" value="1"/>
</dbReference>
<comment type="similarity">
    <text evidence="1 4">Belongs to the glycosyl hydrolase 26 family.</text>
</comment>
<proteinExistence type="inferred from homology"/>
<comment type="caution">
    <text evidence="6">The sequence shown here is derived from an EMBL/GenBank/DDBJ whole genome shotgun (WGS) entry which is preliminary data.</text>
</comment>
<sequence length="186" mass="21862">MVIWPNLINELTGKKHASFFYYVGYGQPFPEKWIEEVKSVGAIPHIAWEPNDGLDVVKDDEYLRTFARRLRETEVPVFLRFASEMNGAWTAYTGDPEKYVEKWRLVHDVMEEEAPNVIMVWTVFTFPQSNILDYYPGDDYVDWVGVNIYNVVYHNNDTRQKAAHEDPLELLDFVYNNFRNVVWGGN</sequence>
<dbReference type="Gene3D" id="3.20.20.80">
    <property type="entry name" value="Glycosidases"/>
    <property type="match status" value="1"/>
</dbReference>
<evidence type="ECO:0000256" key="3">
    <source>
        <dbReference type="ARBA" id="ARBA00023295"/>
    </source>
</evidence>
<comment type="caution">
    <text evidence="4">Lacks conserved residue(s) required for the propagation of feature annotation.</text>
</comment>
<evidence type="ECO:0000256" key="2">
    <source>
        <dbReference type="ARBA" id="ARBA00022801"/>
    </source>
</evidence>
<keyword evidence="2" id="KW-0378">Hydrolase</keyword>
<dbReference type="InterPro" id="IPR000805">
    <property type="entry name" value="Glyco_hydro_26"/>
</dbReference>
<gene>
    <name evidence="6" type="ORF">KKC1_08150</name>
</gene>
<keyword evidence="3" id="KW-0326">Glycosidase</keyword>
<evidence type="ECO:0000256" key="1">
    <source>
        <dbReference type="ARBA" id="ARBA00007754"/>
    </source>
</evidence>
<protein>
    <submittedName>
        <fullName evidence="6">Copper amine oxidase domain-containing protein</fullName>
    </submittedName>
</protein>
<reference evidence="7" key="1">
    <citation type="journal article" date="2017" name="Appl. Environ. Microbiol.">
        <title>Genomic analysis of Calderihabitans maritimus KKC1, a thermophilic hydrogenogenic carboxydotrophic bacterium isolated from marine sediment.</title>
        <authorList>
            <person name="Omae K."/>
            <person name="Yoneda Y."/>
            <person name="Fukuyama Y."/>
            <person name="Yoshida T."/>
            <person name="Sako Y."/>
        </authorList>
    </citation>
    <scope>NUCLEOTIDE SEQUENCE [LARGE SCALE GENOMIC DNA]</scope>
    <source>
        <strain evidence="7">KKC1</strain>
    </source>
</reference>
<dbReference type="PROSITE" id="PS51764">
    <property type="entry name" value="GH26"/>
    <property type="match status" value="1"/>
</dbReference>
<dbReference type="PANTHER" id="PTHR40079:SF4">
    <property type="entry name" value="GH26 DOMAIN-CONTAINING PROTEIN-RELATED"/>
    <property type="match status" value="1"/>
</dbReference>